<evidence type="ECO:0000256" key="8">
    <source>
        <dbReference type="SAM" id="MobiDB-lite"/>
    </source>
</evidence>
<keyword evidence="6" id="KW-0811">Translocation</keyword>
<sequence>MAGINGWELMVLLLVALLVIGPERLPQAAEQLARVARELRRVATGARERVREELGPEVADIDLAKLDPRQYDPRRIVREALMEDVTGPTTPAARPPAPSGGSLANPAGVVARAQQRAGAATAGAATAGATAAAAGAVPAAGEGPDATGHAGAGEPAPPAVVFDDEAT</sequence>
<dbReference type="EMBL" id="JARACI010000778">
    <property type="protein sequence ID" value="MDD9206101.1"/>
    <property type="molecule type" value="Genomic_DNA"/>
</dbReference>
<dbReference type="PRINTS" id="PR01506">
    <property type="entry name" value="TATBPROTEIN"/>
</dbReference>
<gene>
    <name evidence="9" type="ORF">PU560_06395</name>
</gene>
<keyword evidence="3" id="KW-0812">Transmembrane</keyword>
<evidence type="ECO:0000313" key="10">
    <source>
        <dbReference type="Proteomes" id="UP001165561"/>
    </source>
</evidence>
<evidence type="ECO:0000256" key="3">
    <source>
        <dbReference type="ARBA" id="ARBA00022692"/>
    </source>
</evidence>
<dbReference type="Proteomes" id="UP001165561">
    <property type="component" value="Unassembled WGS sequence"/>
</dbReference>
<evidence type="ECO:0000256" key="2">
    <source>
        <dbReference type="ARBA" id="ARBA00022448"/>
    </source>
</evidence>
<evidence type="ECO:0000256" key="1">
    <source>
        <dbReference type="ARBA" id="ARBA00004167"/>
    </source>
</evidence>
<comment type="caution">
    <text evidence="9">The sequence shown here is derived from an EMBL/GenBank/DDBJ whole genome shotgun (WGS) entry which is preliminary data.</text>
</comment>
<keyword evidence="10" id="KW-1185">Reference proteome</keyword>
<keyword evidence="2" id="KW-0813">Transport</keyword>
<keyword evidence="4" id="KW-0653">Protein transport</keyword>
<evidence type="ECO:0000313" key="9">
    <source>
        <dbReference type="EMBL" id="MDD9206101.1"/>
    </source>
</evidence>
<reference evidence="9" key="1">
    <citation type="submission" date="2023-02" db="EMBL/GenBank/DDBJ databases">
        <title>Georgenia sp.10Sc9-8, isolated from a soil sample collected from the Taklamakan desert.</title>
        <authorList>
            <person name="Liu S."/>
        </authorList>
    </citation>
    <scope>NUCLEOTIDE SEQUENCE</scope>
    <source>
        <strain evidence="9">10Sc9-8</strain>
    </source>
</reference>
<dbReference type="InterPro" id="IPR003369">
    <property type="entry name" value="TatA/B/E"/>
</dbReference>
<dbReference type="Pfam" id="PF02416">
    <property type="entry name" value="TatA_B_E"/>
    <property type="match status" value="1"/>
</dbReference>
<feature type="compositionally biased region" description="Low complexity" evidence="8">
    <location>
        <begin position="99"/>
        <end position="154"/>
    </location>
</feature>
<feature type="region of interest" description="Disordered" evidence="8">
    <location>
        <begin position="82"/>
        <end position="167"/>
    </location>
</feature>
<evidence type="ECO:0000256" key="7">
    <source>
        <dbReference type="ARBA" id="ARBA00023136"/>
    </source>
</evidence>
<evidence type="ECO:0000256" key="5">
    <source>
        <dbReference type="ARBA" id="ARBA00022989"/>
    </source>
</evidence>
<dbReference type="Gene3D" id="1.20.5.3310">
    <property type="match status" value="1"/>
</dbReference>
<comment type="subcellular location">
    <subcellularLocation>
        <location evidence="1">Membrane</location>
        <topology evidence="1">Single-pass membrane protein</topology>
    </subcellularLocation>
</comment>
<organism evidence="9 10">
    <name type="scientific">Georgenia halotolerans</name>
    <dbReference type="NCBI Taxonomy" id="3028317"/>
    <lineage>
        <taxon>Bacteria</taxon>
        <taxon>Bacillati</taxon>
        <taxon>Actinomycetota</taxon>
        <taxon>Actinomycetes</taxon>
        <taxon>Micrococcales</taxon>
        <taxon>Bogoriellaceae</taxon>
        <taxon>Georgenia</taxon>
    </lineage>
</organism>
<evidence type="ECO:0000256" key="4">
    <source>
        <dbReference type="ARBA" id="ARBA00022927"/>
    </source>
</evidence>
<proteinExistence type="predicted"/>
<accession>A0ABT5TVL2</accession>
<protein>
    <submittedName>
        <fullName evidence="9">Twin-arginine translocase TatA/TatE family subunit</fullName>
    </submittedName>
</protein>
<keyword evidence="5" id="KW-1133">Transmembrane helix</keyword>
<evidence type="ECO:0000256" key="6">
    <source>
        <dbReference type="ARBA" id="ARBA00023010"/>
    </source>
</evidence>
<name>A0ABT5TVL2_9MICO</name>
<keyword evidence="7" id="KW-0472">Membrane</keyword>